<evidence type="ECO:0000259" key="6">
    <source>
        <dbReference type="Pfam" id="PF04932"/>
    </source>
</evidence>
<feature type="transmembrane region" description="Helical" evidence="5">
    <location>
        <begin position="370"/>
        <end position="390"/>
    </location>
</feature>
<feature type="transmembrane region" description="Helical" evidence="5">
    <location>
        <begin position="429"/>
        <end position="448"/>
    </location>
</feature>
<proteinExistence type="predicted"/>
<feature type="transmembrane region" description="Helical" evidence="5">
    <location>
        <begin position="289"/>
        <end position="308"/>
    </location>
</feature>
<keyword evidence="3 5" id="KW-1133">Transmembrane helix</keyword>
<evidence type="ECO:0000256" key="2">
    <source>
        <dbReference type="ARBA" id="ARBA00022692"/>
    </source>
</evidence>
<feature type="transmembrane region" description="Helical" evidence="5">
    <location>
        <begin position="47"/>
        <end position="64"/>
    </location>
</feature>
<evidence type="ECO:0000256" key="5">
    <source>
        <dbReference type="SAM" id="Phobius"/>
    </source>
</evidence>
<dbReference type="AlphaFoldDB" id="A0A1H2MLL4"/>
<evidence type="ECO:0000256" key="1">
    <source>
        <dbReference type="ARBA" id="ARBA00004141"/>
    </source>
</evidence>
<feature type="transmembrane region" description="Helical" evidence="5">
    <location>
        <begin position="225"/>
        <end position="243"/>
    </location>
</feature>
<evidence type="ECO:0000313" key="7">
    <source>
        <dbReference type="EMBL" id="SDU93386.1"/>
    </source>
</evidence>
<sequence length="469" mass="51196">MTSSFGMPIALISGLVFGVLLWFMSPLKVVVLIVAMVIGLNLLRRPLLGLLLFGLIANFLPYSTINVGVRTTVSELLILVIWACVLFQGIFEGTTQARKGGTTERYVLALILFSAFPFVVGQVMVQAQGNGVANWVRWMANVSLIFLAMRLLRDEGARESMVQALLFGALAMLMLSLPIFLAERSAVALNPLLTKLGYATLEEVIGDTSGAVFLRMGSPWIHPNTLGGAMALLLPLAFCYGITRIGWRRLLGLSVGVTGIIALLLSGSRGALLSLGVVLIWLAIRRVPYTGRLLMCGIAFSALLVLSYPPLQDRVIAMFDVSDASTSMRFTEYSNFPRAMATYPLGIGFKVEPPVPGTDLHGISNLWLNIVYKLGLPGMFLFIAATWSWWRETRPSGKRTDLTADNAVWLGTTSGLMAALFSGIFDHYFSFQPVLVGLFWLMIGLNLLESRRLRSGAPMLSENASPHLS</sequence>
<dbReference type="Pfam" id="PF04932">
    <property type="entry name" value="Wzy_C"/>
    <property type="match status" value="1"/>
</dbReference>
<feature type="transmembrane region" description="Helical" evidence="5">
    <location>
        <begin position="250"/>
        <end position="283"/>
    </location>
</feature>
<gene>
    <name evidence="7" type="ORF">SAMN05216363_3578</name>
</gene>
<dbReference type="InterPro" id="IPR051533">
    <property type="entry name" value="WaaL-like"/>
</dbReference>
<feature type="transmembrane region" description="Helical" evidence="5">
    <location>
        <begin position="164"/>
        <end position="182"/>
    </location>
</feature>
<reference evidence="8" key="1">
    <citation type="submission" date="2016-10" db="EMBL/GenBank/DDBJ databases">
        <authorList>
            <person name="Varghese N."/>
            <person name="Submissions S."/>
        </authorList>
    </citation>
    <scope>NUCLEOTIDE SEQUENCE [LARGE SCALE GENOMIC DNA]</scope>
    <source>
        <strain evidence="8">KCTC 32246</strain>
    </source>
</reference>
<dbReference type="PANTHER" id="PTHR37422">
    <property type="entry name" value="TEICHURONIC ACID BIOSYNTHESIS PROTEIN TUAE"/>
    <property type="match status" value="1"/>
</dbReference>
<feature type="transmembrane region" description="Helical" evidence="5">
    <location>
        <begin position="12"/>
        <end position="40"/>
    </location>
</feature>
<keyword evidence="2 5" id="KW-0812">Transmembrane</keyword>
<keyword evidence="4 5" id="KW-0472">Membrane</keyword>
<accession>A0A1H2MLL4</accession>
<dbReference type="EMBL" id="LT629797">
    <property type="protein sequence ID" value="SDU93386.1"/>
    <property type="molecule type" value="Genomic_DNA"/>
</dbReference>
<evidence type="ECO:0000256" key="4">
    <source>
        <dbReference type="ARBA" id="ARBA00023136"/>
    </source>
</evidence>
<keyword evidence="8" id="KW-1185">Reference proteome</keyword>
<dbReference type="GO" id="GO:0016020">
    <property type="term" value="C:membrane"/>
    <property type="evidence" value="ECO:0007669"/>
    <property type="project" value="UniProtKB-SubCell"/>
</dbReference>
<comment type="subcellular location">
    <subcellularLocation>
        <location evidence="1">Membrane</location>
        <topology evidence="1">Multi-pass membrane protein</topology>
    </subcellularLocation>
</comment>
<feature type="transmembrane region" description="Helical" evidence="5">
    <location>
        <begin position="135"/>
        <end position="152"/>
    </location>
</feature>
<dbReference type="Proteomes" id="UP000198675">
    <property type="component" value="Chromosome I"/>
</dbReference>
<feature type="transmembrane region" description="Helical" evidence="5">
    <location>
        <begin position="106"/>
        <end position="129"/>
    </location>
</feature>
<feature type="transmembrane region" description="Helical" evidence="5">
    <location>
        <begin position="76"/>
        <end position="94"/>
    </location>
</feature>
<organism evidence="7 8">
    <name type="scientific">Pseudomonas sihuiensis</name>
    <dbReference type="NCBI Taxonomy" id="1274359"/>
    <lineage>
        <taxon>Bacteria</taxon>
        <taxon>Pseudomonadati</taxon>
        <taxon>Pseudomonadota</taxon>
        <taxon>Gammaproteobacteria</taxon>
        <taxon>Pseudomonadales</taxon>
        <taxon>Pseudomonadaceae</taxon>
        <taxon>Pseudomonas</taxon>
    </lineage>
</organism>
<evidence type="ECO:0000313" key="8">
    <source>
        <dbReference type="Proteomes" id="UP000198675"/>
    </source>
</evidence>
<feature type="domain" description="O-antigen ligase-related" evidence="6">
    <location>
        <begin position="257"/>
        <end position="383"/>
    </location>
</feature>
<dbReference type="RefSeq" id="WP_231976550.1">
    <property type="nucleotide sequence ID" value="NZ_LT629797.1"/>
</dbReference>
<dbReference type="PANTHER" id="PTHR37422:SF23">
    <property type="entry name" value="TEICHURONIC ACID BIOSYNTHESIS PROTEIN TUAE"/>
    <property type="match status" value="1"/>
</dbReference>
<keyword evidence="7" id="KW-0436">Ligase</keyword>
<name>A0A1H2MLL4_9PSED</name>
<dbReference type="GO" id="GO:0016874">
    <property type="term" value="F:ligase activity"/>
    <property type="evidence" value="ECO:0007669"/>
    <property type="project" value="UniProtKB-KW"/>
</dbReference>
<protein>
    <submittedName>
        <fullName evidence="7">O-Antigen ligase</fullName>
    </submittedName>
</protein>
<dbReference type="InterPro" id="IPR007016">
    <property type="entry name" value="O-antigen_ligase-rel_domated"/>
</dbReference>
<evidence type="ECO:0000256" key="3">
    <source>
        <dbReference type="ARBA" id="ARBA00022989"/>
    </source>
</evidence>